<dbReference type="InterPro" id="IPR023415">
    <property type="entry name" value="LDLR_class-A_CS"/>
</dbReference>
<dbReference type="GO" id="GO:0005886">
    <property type="term" value="C:plasma membrane"/>
    <property type="evidence" value="ECO:0007669"/>
    <property type="project" value="TreeGrafter"/>
</dbReference>
<dbReference type="PRINTS" id="PR00261">
    <property type="entry name" value="LDLRECEPTOR"/>
</dbReference>
<organism evidence="6">
    <name type="scientific">Cacopsylla melanoneura</name>
    <dbReference type="NCBI Taxonomy" id="428564"/>
    <lineage>
        <taxon>Eukaryota</taxon>
        <taxon>Metazoa</taxon>
        <taxon>Ecdysozoa</taxon>
        <taxon>Arthropoda</taxon>
        <taxon>Hexapoda</taxon>
        <taxon>Insecta</taxon>
        <taxon>Pterygota</taxon>
        <taxon>Neoptera</taxon>
        <taxon>Paraneoptera</taxon>
        <taxon>Hemiptera</taxon>
        <taxon>Sternorrhyncha</taxon>
        <taxon>Psylloidea</taxon>
        <taxon>Psyllidae</taxon>
        <taxon>Psyllinae</taxon>
        <taxon>Cacopsylla</taxon>
    </lineage>
</organism>
<keyword evidence="3" id="KW-0472">Membrane</keyword>
<dbReference type="Gene3D" id="4.10.400.10">
    <property type="entry name" value="Low-density Lipoprotein Receptor"/>
    <property type="match status" value="1"/>
</dbReference>
<dbReference type="InterPro" id="IPR000859">
    <property type="entry name" value="CUB_dom"/>
</dbReference>
<feature type="domain" description="CUB" evidence="5">
    <location>
        <begin position="231"/>
        <end position="378"/>
    </location>
</feature>
<proteinExistence type="predicted"/>
<dbReference type="InterPro" id="IPR035914">
    <property type="entry name" value="Sperma_CUB_dom_sf"/>
</dbReference>
<dbReference type="AlphaFoldDB" id="A0A8D8QS39"/>
<dbReference type="InterPro" id="IPR002172">
    <property type="entry name" value="LDrepeatLR_classA_rpt"/>
</dbReference>
<dbReference type="PANTHER" id="PTHR47537:SF3">
    <property type="entry name" value="CUB DOMAIN-CONTAINING PROTEIN"/>
    <property type="match status" value="1"/>
</dbReference>
<name>A0A8D8QS39_9HEMI</name>
<evidence type="ECO:0000256" key="2">
    <source>
        <dbReference type="PROSITE-ProRule" id="PRU00124"/>
    </source>
</evidence>
<dbReference type="Pfam" id="PF25090">
    <property type="entry name" value="DUF7805"/>
    <property type="match status" value="1"/>
</dbReference>
<dbReference type="PROSITE" id="PS50068">
    <property type="entry name" value="LDLRA_2"/>
    <property type="match status" value="1"/>
</dbReference>
<dbReference type="SMART" id="SM00192">
    <property type="entry name" value="LDLa"/>
    <property type="match status" value="2"/>
</dbReference>
<evidence type="ECO:0000313" key="6">
    <source>
        <dbReference type="EMBL" id="CAG6637268.1"/>
    </source>
</evidence>
<feature type="transmembrane region" description="Helical" evidence="3">
    <location>
        <begin position="976"/>
        <end position="999"/>
    </location>
</feature>
<feature type="disulfide bond" evidence="2">
    <location>
        <begin position="41"/>
        <end position="53"/>
    </location>
</feature>
<dbReference type="PANTHER" id="PTHR47537">
    <property type="entry name" value="CUBILIN"/>
    <property type="match status" value="1"/>
</dbReference>
<reference evidence="6" key="1">
    <citation type="submission" date="2021-05" db="EMBL/GenBank/DDBJ databases">
        <authorList>
            <person name="Alioto T."/>
            <person name="Alioto T."/>
            <person name="Gomez Garrido J."/>
        </authorList>
    </citation>
    <scope>NUCLEOTIDE SEQUENCE</scope>
</reference>
<protein>
    <recommendedName>
        <fullName evidence="5">CUB domain-containing protein</fullName>
    </recommendedName>
</protein>
<dbReference type="CDD" id="cd00112">
    <property type="entry name" value="LDLa"/>
    <property type="match status" value="1"/>
</dbReference>
<keyword evidence="3" id="KW-1133">Transmembrane helix</keyword>
<dbReference type="Gene3D" id="2.60.120.290">
    <property type="entry name" value="Spermadhesin, CUB domain"/>
    <property type="match status" value="2"/>
</dbReference>
<dbReference type="PROSITE" id="PS01180">
    <property type="entry name" value="CUB"/>
    <property type="match status" value="1"/>
</dbReference>
<dbReference type="SMART" id="SM00042">
    <property type="entry name" value="CUB"/>
    <property type="match status" value="1"/>
</dbReference>
<keyword evidence="1 2" id="KW-1015">Disulfide bond</keyword>
<dbReference type="CDD" id="cd00041">
    <property type="entry name" value="CUB"/>
    <property type="match status" value="1"/>
</dbReference>
<feature type="signal peptide" evidence="4">
    <location>
        <begin position="1"/>
        <end position="29"/>
    </location>
</feature>
<evidence type="ECO:0000259" key="5">
    <source>
        <dbReference type="PROSITE" id="PS01180"/>
    </source>
</evidence>
<keyword evidence="3" id="KW-0812">Transmembrane</keyword>
<keyword evidence="4" id="KW-0732">Signal</keyword>
<dbReference type="SUPFAM" id="SSF57424">
    <property type="entry name" value="LDL receptor-like module"/>
    <property type="match status" value="1"/>
</dbReference>
<dbReference type="Pfam" id="PF00057">
    <property type="entry name" value="Ldl_recept_a"/>
    <property type="match status" value="1"/>
</dbReference>
<evidence type="ECO:0000256" key="1">
    <source>
        <dbReference type="ARBA" id="ARBA00023157"/>
    </source>
</evidence>
<comment type="caution">
    <text evidence="2">Lacks conserved residue(s) required for the propagation of feature annotation.</text>
</comment>
<sequence length="1054" mass="118864">MISPLQHITPTMPPVTILLLLSSTCITLSLQHLMTSLVSQCRISEYQCRNGRCVSLDRFCNEYDDCGDKSDEPRYCSPCNRTYYGDVGTSYEIEVRRPREDRLPFLCFLNFTAAGAQYGDLIQLTFDTFTVGKFTSYTSDGCPDGHMGIQEEGRPPTGQWCGSAWGYTVYYSETRSINLTLNLLRLSEQGIGYNFDFKISYKFLNRFESHLRYGNTSLAIFRGDLLKNTYCDRLFYNCDKLKCRIQSPNYPGVYPRNVTCYYKVEHAVSMPNKQVLITVTQPKGHKINIKHQHIHDKTQRMLKVWDQCYVVQDYLTVYDGGTTLDPVLVRLCGGDVVPDITTSGSQMLLEFHSSAYDNPFHPVPLSYLPGFELQVEISYVDLKSNSYVKKTPSSGGSGKHGCNFHLTSFDTGWGMLSNPKHSLPPNTSCLYHFQGRAEERVWLSFVKYYAGESAQGAGLTSMATSAGEALGVGAQGLANMASSVSGGECNTRLRIYDGRVGGVTGKNTQAVQGNASILGDFCNKDDGIPKLCDHTLLSNRTRFTRPCNLHESYVSSSNEMTLELNMKLGSILYPLNFLLRYEFVSQDSTNEKTDDCFKRFNSKTSPLKGKLESTRSVFYFGRGGNENLTCVYQFDTNGTERVRLAVHKTRFDSRKCRTVNSNCVYENRNQLSELSIYEIPYDNFKIKRQCICESLNSTITVTSYMNSSLLLNFTVIRMNITQDYNHFSFDGEYEFLQEPLDRLEFNKSENIIKGKSGKINFSDTRKSAQAYNFPYLISPEDNNNYLYLKINGFLIINHLFSSCNQKYLIYIYTYFNYNKDPIVICPMNYQTGGTNSKTGNGNGKDLYFSPIEIFSYGWNNDINRSNLDLNVFNPLINSFILEFVSVNSSLSRLDGTAYYPVKGFDYMVEWIQVSKILAMNSYALTSSTMDCLYRCPEINACISAELWCDRKRHCPSGYDEDDANCSSLLSLGGAPLLYLGIGAGALLALSCLIILTVCVKFRRGGKQSAHAQTSKQTVQISAANHYHNGNSLKFLPPTDDYYMDVGAVKDNGIC</sequence>
<dbReference type="InterPro" id="IPR056707">
    <property type="entry name" value="DUF7805"/>
</dbReference>
<evidence type="ECO:0000256" key="3">
    <source>
        <dbReference type="SAM" id="Phobius"/>
    </source>
</evidence>
<accession>A0A8D8QS39</accession>
<dbReference type="SUPFAM" id="SSF49854">
    <property type="entry name" value="Spermadhesin, CUB domain"/>
    <property type="match status" value="1"/>
</dbReference>
<dbReference type="FunFam" id="2.60.120.290:FF:000065">
    <property type="entry name" value="Uncharacterized protein, isoform E"/>
    <property type="match status" value="1"/>
</dbReference>
<dbReference type="Pfam" id="PF00431">
    <property type="entry name" value="CUB"/>
    <property type="match status" value="1"/>
</dbReference>
<dbReference type="EMBL" id="HBUF01097505">
    <property type="protein sequence ID" value="CAG6637268.1"/>
    <property type="molecule type" value="Transcribed_RNA"/>
</dbReference>
<feature type="disulfide bond" evidence="2">
    <location>
        <begin position="48"/>
        <end position="66"/>
    </location>
</feature>
<dbReference type="InterPro" id="IPR036055">
    <property type="entry name" value="LDL_receptor-like_sf"/>
</dbReference>
<feature type="chain" id="PRO_5034102038" description="CUB domain-containing protein" evidence="4">
    <location>
        <begin position="30"/>
        <end position="1054"/>
    </location>
</feature>
<dbReference type="PROSITE" id="PS01209">
    <property type="entry name" value="LDLRA_1"/>
    <property type="match status" value="1"/>
</dbReference>
<evidence type="ECO:0000256" key="4">
    <source>
        <dbReference type="SAM" id="SignalP"/>
    </source>
</evidence>
<dbReference type="InterPro" id="IPR053207">
    <property type="entry name" value="Non-NMDA_GluR_Accessory"/>
</dbReference>